<evidence type="ECO:0000313" key="2">
    <source>
        <dbReference type="EMBL" id="GEU48712.1"/>
    </source>
</evidence>
<keyword evidence="2" id="KW-0548">Nucleotidyltransferase</keyword>
<name>A0A6L2KJ85_TANCI</name>
<dbReference type="InterPro" id="IPR043502">
    <property type="entry name" value="DNA/RNA_pol_sf"/>
</dbReference>
<keyword evidence="2" id="KW-0808">Transferase</keyword>
<accession>A0A6L2KJ85</accession>
<proteinExistence type="predicted"/>
<sequence length="424" mass="48252">MPPRLFQNTFSISLIPKNQSHALKDPHWRNAMHDEYNALVKNGTWLLVPRPAGVNMVRSMLLFKDKFHADWTLSRYKACLVANGSSQQLSIDWMRLLVWLLNQPPFAWSLALLCLPLSFVDCLCPHHVCLLQKSLYGLKQAPRACFQRFACYATWSGFYHSHCDSSLFSYKQGYWVAYLIIYVDDIFLTTSSLTLLQQIIDSLHNEFDMTDLGALNYFLGLSTDHTSMGLFLSQRNSNPVPQCLTMALEQASLSPVLQSQENVLQAAETVTTSNELDLIFSLMFDELFNGTTPVVLKSFDIQTTPNTTSQAPTITATENINQAETHKENTQVKEDEFNNIFSTPLWKNKLDKENTVIRNKSHLVSKGYGQKEGIDFDESFASVGRLEAVLLFFAYVAHKSFPVYQMDVKTTFLSGPLKEELYFN</sequence>
<gene>
    <name evidence="2" type="ORF">Tci_020690</name>
</gene>
<reference evidence="2" key="1">
    <citation type="journal article" date="2019" name="Sci. Rep.">
        <title>Draft genome of Tanacetum cinerariifolium, the natural source of mosquito coil.</title>
        <authorList>
            <person name="Yamashiro T."/>
            <person name="Shiraishi A."/>
            <person name="Satake H."/>
            <person name="Nakayama K."/>
        </authorList>
    </citation>
    <scope>NUCLEOTIDE SEQUENCE</scope>
</reference>
<protein>
    <submittedName>
        <fullName evidence="2">Putative RNA-directed DNA polymerase</fullName>
    </submittedName>
</protein>
<evidence type="ECO:0000259" key="1">
    <source>
        <dbReference type="Pfam" id="PF07727"/>
    </source>
</evidence>
<dbReference type="InterPro" id="IPR013103">
    <property type="entry name" value="RVT_2"/>
</dbReference>
<feature type="domain" description="Reverse transcriptase Ty1/copia-type" evidence="1">
    <location>
        <begin position="343"/>
        <end position="423"/>
    </location>
</feature>
<dbReference type="Pfam" id="PF07727">
    <property type="entry name" value="RVT_2"/>
    <property type="match status" value="2"/>
</dbReference>
<feature type="domain" description="Reverse transcriptase Ty1/copia-type" evidence="1">
    <location>
        <begin position="125"/>
        <end position="236"/>
    </location>
</feature>
<dbReference type="SUPFAM" id="SSF56672">
    <property type="entry name" value="DNA/RNA polymerases"/>
    <property type="match status" value="1"/>
</dbReference>
<keyword evidence="2" id="KW-0695">RNA-directed DNA polymerase</keyword>
<dbReference type="EMBL" id="BKCJ010002459">
    <property type="protein sequence ID" value="GEU48712.1"/>
    <property type="molecule type" value="Genomic_DNA"/>
</dbReference>
<comment type="caution">
    <text evidence="2">The sequence shown here is derived from an EMBL/GenBank/DDBJ whole genome shotgun (WGS) entry which is preliminary data.</text>
</comment>
<dbReference type="AlphaFoldDB" id="A0A6L2KJ85"/>
<dbReference type="GO" id="GO:0003964">
    <property type="term" value="F:RNA-directed DNA polymerase activity"/>
    <property type="evidence" value="ECO:0007669"/>
    <property type="project" value="UniProtKB-KW"/>
</dbReference>
<organism evidence="2">
    <name type="scientific">Tanacetum cinerariifolium</name>
    <name type="common">Dalmatian daisy</name>
    <name type="synonym">Chrysanthemum cinerariifolium</name>
    <dbReference type="NCBI Taxonomy" id="118510"/>
    <lineage>
        <taxon>Eukaryota</taxon>
        <taxon>Viridiplantae</taxon>
        <taxon>Streptophyta</taxon>
        <taxon>Embryophyta</taxon>
        <taxon>Tracheophyta</taxon>
        <taxon>Spermatophyta</taxon>
        <taxon>Magnoliopsida</taxon>
        <taxon>eudicotyledons</taxon>
        <taxon>Gunneridae</taxon>
        <taxon>Pentapetalae</taxon>
        <taxon>asterids</taxon>
        <taxon>campanulids</taxon>
        <taxon>Asterales</taxon>
        <taxon>Asteraceae</taxon>
        <taxon>Asteroideae</taxon>
        <taxon>Anthemideae</taxon>
        <taxon>Anthemidinae</taxon>
        <taxon>Tanacetum</taxon>
    </lineage>
</organism>